<dbReference type="EMBL" id="JACCCU010000003">
    <property type="protein sequence ID" value="NYF92121.1"/>
    <property type="molecule type" value="Genomic_DNA"/>
</dbReference>
<evidence type="ECO:0000259" key="1">
    <source>
        <dbReference type="Pfam" id="PF14355"/>
    </source>
</evidence>
<dbReference type="InterPro" id="IPR026001">
    <property type="entry name" value="Abi-like_C"/>
</dbReference>
<name>A0A852VLS7_9BACT</name>
<evidence type="ECO:0000313" key="2">
    <source>
        <dbReference type="EMBL" id="NYF92121.1"/>
    </source>
</evidence>
<protein>
    <recommendedName>
        <fullName evidence="1">Abortive infection protein-like C-terminal domain-containing protein</fullName>
    </recommendedName>
</protein>
<dbReference type="AlphaFoldDB" id="A0A852VLS7"/>
<sequence>MEYKIPVPLVAVIADVFSNHYTHTEIDSRFFAAGFPADVPVGNKQQKCHAWLLRANQQDEAPLLMVGRLIEELMETVPPPTLGGGESPLEAHRARISAQLSALGLCYQTGGHILQLGTSAASRTLQQIVHDRDLKGVHLEFDRIFANLESDPAAAVTASCALLEALFKTYIADEKLTLPSDQSILPLWKVVRSHLQLDPADMQDDGLKKILSGLASIVDGIASLRTKRGSAHGHDGRTSFRLEPRHARLASHGAFTLATFFIEVAETKKRRK</sequence>
<dbReference type="Pfam" id="PF14355">
    <property type="entry name" value="Abi_C"/>
    <property type="match status" value="1"/>
</dbReference>
<evidence type="ECO:0000313" key="3">
    <source>
        <dbReference type="Proteomes" id="UP000564385"/>
    </source>
</evidence>
<reference evidence="2 3" key="1">
    <citation type="submission" date="2020-07" db="EMBL/GenBank/DDBJ databases">
        <title>Genomic Encyclopedia of Type Strains, Phase IV (KMG-V): Genome sequencing to study the core and pangenomes of soil and plant-associated prokaryotes.</title>
        <authorList>
            <person name="Whitman W."/>
        </authorList>
    </citation>
    <scope>NUCLEOTIDE SEQUENCE [LARGE SCALE GENOMIC DNA]</scope>
    <source>
        <strain evidence="2 3">M8UP22</strain>
    </source>
</reference>
<comment type="caution">
    <text evidence="2">The sequence shown here is derived from an EMBL/GenBank/DDBJ whole genome shotgun (WGS) entry which is preliminary data.</text>
</comment>
<proteinExistence type="predicted"/>
<gene>
    <name evidence="2" type="ORF">HDF08_004240</name>
</gene>
<feature type="domain" description="Abortive infection protein-like C-terminal" evidence="1">
    <location>
        <begin position="187"/>
        <end position="262"/>
    </location>
</feature>
<accession>A0A852VLS7</accession>
<organism evidence="2 3">
    <name type="scientific">Tunturiibacter lichenicola</name>
    <dbReference type="NCBI Taxonomy" id="2051959"/>
    <lineage>
        <taxon>Bacteria</taxon>
        <taxon>Pseudomonadati</taxon>
        <taxon>Acidobacteriota</taxon>
        <taxon>Terriglobia</taxon>
        <taxon>Terriglobales</taxon>
        <taxon>Acidobacteriaceae</taxon>
        <taxon>Tunturiibacter</taxon>
    </lineage>
</organism>
<dbReference type="Proteomes" id="UP000564385">
    <property type="component" value="Unassembled WGS sequence"/>
</dbReference>